<dbReference type="OrthoDB" id="5193244at2759"/>
<proteinExistence type="predicted"/>
<feature type="chain" id="PRO_5025643354" description="Cardiolipin synthase N-terminal domain-containing protein" evidence="7">
    <location>
        <begin position="21"/>
        <end position="101"/>
    </location>
</feature>
<dbReference type="Proteomes" id="UP000800094">
    <property type="component" value="Unassembled WGS sequence"/>
</dbReference>
<evidence type="ECO:0000256" key="4">
    <source>
        <dbReference type="ARBA" id="ARBA00022989"/>
    </source>
</evidence>
<reference evidence="9" key="1">
    <citation type="journal article" date="2020" name="Stud. Mycol.">
        <title>101 Dothideomycetes genomes: a test case for predicting lifestyles and emergence of pathogens.</title>
        <authorList>
            <person name="Haridas S."/>
            <person name="Albert R."/>
            <person name="Binder M."/>
            <person name="Bloem J."/>
            <person name="Labutti K."/>
            <person name="Salamov A."/>
            <person name="Andreopoulos B."/>
            <person name="Baker S."/>
            <person name="Barry K."/>
            <person name="Bills G."/>
            <person name="Bluhm B."/>
            <person name="Cannon C."/>
            <person name="Castanera R."/>
            <person name="Culley D."/>
            <person name="Daum C."/>
            <person name="Ezra D."/>
            <person name="Gonzalez J."/>
            <person name="Henrissat B."/>
            <person name="Kuo A."/>
            <person name="Liang C."/>
            <person name="Lipzen A."/>
            <person name="Lutzoni F."/>
            <person name="Magnuson J."/>
            <person name="Mondo S."/>
            <person name="Nolan M."/>
            <person name="Ohm R."/>
            <person name="Pangilinan J."/>
            <person name="Park H.-J."/>
            <person name="Ramirez L."/>
            <person name="Alfaro M."/>
            <person name="Sun H."/>
            <person name="Tritt A."/>
            <person name="Yoshinaga Y."/>
            <person name="Zwiers L.-H."/>
            <person name="Turgeon B."/>
            <person name="Goodwin S."/>
            <person name="Spatafora J."/>
            <person name="Crous P."/>
            <person name="Grigoriev I."/>
        </authorList>
    </citation>
    <scope>NUCLEOTIDE SEQUENCE</scope>
    <source>
        <strain evidence="9">CBS 122368</strain>
    </source>
</reference>
<dbReference type="GO" id="GO:0005886">
    <property type="term" value="C:plasma membrane"/>
    <property type="evidence" value="ECO:0007669"/>
    <property type="project" value="UniProtKB-SubCell"/>
</dbReference>
<evidence type="ECO:0000256" key="2">
    <source>
        <dbReference type="ARBA" id="ARBA00022475"/>
    </source>
</evidence>
<comment type="subcellular location">
    <subcellularLocation>
        <location evidence="1">Cell membrane</location>
        <topology evidence="1">Multi-pass membrane protein</topology>
    </subcellularLocation>
</comment>
<evidence type="ECO:0000313" key="9">
    <source>
        <dbReference type="EMBL" id="KAF2240372.1"/>
    </source>
</evidence>
<dbReference type="GeneID" id="54587594"/>
<dbReference type="RefSeq" id="XP_033675376.1">
    <property type="nucleotide sequence ID" value="XM_033834264.1"/>
</dbReference>
<organism evidence="9 10">
    <name type="scientific">Trematosphaeria pertusa</name>
    <dbReference type="NCBI Taxonomy" id="390896"/>
    <lineage>
        <taxon>Eukaryota</taxon>
        <taxon>Fungi</taxon>
        <taxon>Dikarya</taxon>
        <taxon>Ascomycota</taxon>
        <taxon>Pezizomycotina</taxon>
        <taxon>Dothideomycetes</taxon>
        <taxon>Pleosporomycetidae</taxon>
        <taxon>Pleosporales</taxon>
        <taxon>Massarineae</taxon>
        <taxon>Trematosphaeriaceae</taxon>
        <taxon>Trematosphaeria</taxon>
    </lineage>
</organism>
<evidence type="ECO:0000256" key="6">
    <source>
        <dbReference type="SAM" id="Phobius"/>
    </source>
</evidence>
<keyword evidence="7" id="KW-0732">Signal</keyword>
<keyword evidence="10" id="KW-1185">Reference proteome</keyword>
<sequence length="101" mass="10962">MYQLAIAALLQLSLAFLAEAAPVTVQGTSWQGPTGGGIVGFIVLVLDIIAWVEIFQSNRTPMNKVIWCLVVFLFPVVGMIIYYLFSDRASHNAGGYEAIPS</sequence>
<feature type="domain" description="Cardiolipin synthase N-terminal" evidence="8">
    <location>
        <begin position="45"/>
        <end position="85"/>
    </location>
</feature>
<dbReference type="InterPro" id="IPR027379">
    <property type="entry name" value="CLS_N"/>
</dbReference>
<keyword evidence="2" id="KW-1003">Cell membrane</keyword>
<keyword evidence="5 6" id="KW-0472">Membrane</keyword>
<name>A0A6A6HRB2_9PLEO</name>
<dbReference type="Pfam" id="PF13396">
    <property type="entry name" value="PLDc_N"/>
    <property type="match status" value="1"/>
</dbReference>
<evidence type="ECO:0000256" key="5">
    <source>
        <dbReference type="ARBA" id="ARBA00023136"/>
    </source>
</evidence>
<evidence type="ECO:0000313" key="10">
    <source>
        <dbReference type="Proteomes" id="UP000800094"/>
    </source>
</evidence>
<dbReference type="EMBL" id="ML987218">
    <property type="protein sequence ID" value="KAF2240372.1"/>
    <property type="molecule type" value="Genomic_DNA"/>
</dbReference>
<evidence type="ECO:0000259" key="8">
    <source>
        <dbReference type="Pfam" id="PF13396"/>
    </source>
</evidence>
<evidence type="ECO:0000256" key="3">
    <source>
        <dbReference type="ARBA" id="ARBA00022692"/>
    </source>
</evidence>
<protein>
    <recommendedName>
        <fullName evidence="8">Cardiolipin synthase N-terminal domain-containing protein</fullName>
    </recommendedName>
</protein>
<dbReference type="AlphaFoldDB" id="A0A6A6HRB2"/>
<accession>A0A6A6HRB2</accession>
<keyword evidence="4 6" id="KW-1133">Transmembrane helix</keyword>
<feature type="transmembrane region" description="Helical" evidence="6">
    <location>
        <begin position="66"/>
        <end position="85"/>
    </location>
</feature>
<feature type="transmembrane region" description="Helical" evidence="6">
    <location>
        <begin position="36"/>
        <end position="54"/>
    </location>
</feature>
<feature type="signal peptide" evidence="7">
    <location>
        <begin position="1"/>
        <end position="20"/>
    </location>
</feature>
<evidence type="ECO:0000256" key="7">
    <source>
        <dbReference type="SAM" id="SignalP"/>
    </source>
</evidence>
<keyword evidence="3 6" id="KW-0812">Transmembrane</keyword>
<evidence type="ECO:0000256" key="1">
    <source>
        <dbReference type="ARBA" id="ARBA00004651"/>
    </source>
</evidence>
<gene>
    <name evidence="9" type="ORF">BU26DRAFT_572756</name>
</gene>